<dbReference type="KEGG" id="part:PARC_a2883"/>
<proteinExistence type="predicted"/>
<name>A0A290S580_9GAMM</name>
<reference evidence="1 2" key="1">
    <citation type="journal article" date="2012" name="J. Bacteriol.">
        <title>Genome sequences of type strains of seven species of the marine bacterium Pseudoalteromonas.</title>
        <authorList>
            <person name="Xie B.B."/>
            <person name="Shu Y.L."/>
            <person name="Qin Q.L."/>
            <person name="Rong J.C."/>
            <person name="Zhang X.Y."/>
            <person name="Chen X.L."/>
            <person name="Shi M."/>
            <person name="He H.L."/>
            <person name="Zhou B.C."/>
            <person name="Zhang Y.Z."/>
        </authorList>
    </citation>
    <scope>NUCLEOTIDE SEQUENCE [LARGE SCALE GENOMIC DNA]</scope>
    <source>
        <strain evidence="1 2">A 37-1-2</strain>
    </source>
</reference>
<dbReference type="AlphaFoldDB" id="A0A290S580"/>
<sequence>MNNLSSKNSQTLTSSDVENLVLRFGGKSDDYIEIVNKQQNKNTINKYALLKEINNELNIQTRSINDR</sequence>
<dbReference type="Proteomes" id="UP000016505">
    <property type="component" value="Chromosome I"/>
</dbReference>
<dbReference type="OrthoDB" id="6314315at2"/>
<dbReference type="InterPro" id="IPR024487">
    <property type="entry name" value="CBP_BcsR"/>
</dbReference>
<evidence type="ECO:0000313" key="2">
    <source>
        <dbReference type="Proteomes" id="UP000016505"/>
    </source>
</evidence>
<dbReference type="RefSeq" id="WP_010555121.1">
    <property type="nucleotide sequence ID" value="NZ_CP011025.1"/>
</dbReference>
<organism evidence="1 2">
    <name type="scientific">Pseudoalteromonas arctica A 37-1-2</name>
    <dbReference type="NCBI Taxonomy" id="1117313"/>
    <lineage>
        <taxon>Bacteria</taxon>
        <taxon>Pseudomonadati</taxon>
        <taxon>Pseudomonadota</taxon>
        <taxon>Gammaproteobacteria</taxon>
        <taxon>Alteromonadales</taxon>
        <taxon>Pseudoalteromonadaceae</taxon>
        <taxon>Pseudoalteromonas</taxon>
    </lineage>
</organism>
<dbReference type="Pfam" id="PF10945">
    <property type="entry name" value="CBP_BcsR"/>
    <property type="match status" value="1"/>
</dbReference>
<gene>
    <name evidence="1" type="ORF">PARC_a2883</name>
</gene>
<protein>
    <submittedName>
        <fullName evidence="1">Uncharacterized protein</fullName>
    </submittedName>
</protein>
<accession>A0A290S580</accession>
<dbReference type="EMBL" id="CP011025">
    <property type="protein sequence ID" value="ATC87324.1"/>
    <property type="molecule type" value="Genomic_DNA"/>
</dbReference>
<evidence type="ECO:0000313" key="1">
    <source>
        <dbReference type="EMBL" id="ATC87324.1"/>
    </source>
</evidence>